<dbReference type="Gene3D" id="3.20.20.190">
    <property type="entry name" value="Phosphatidylinositol (PI) phosphodiesterase"/>
    <property type="match status" value="1"/>
</dbReference>
<dbReference type="PANTHER" id="PTHR46211:SF14">
    <property type="entry name" value="GLYCEROPHOSPHODIESTER PHOSPHODIESTERASE"/>
    <property type="match status" value="1"/>
</dbReference>
<dbReference type="SUPFAM" id="SSF51695">
    <property type="entry name" value="PLC-like phosphodiesterases"/>
    <property type="match status" value="1"/>
</dbReference>
<dbReference type="EMBL" id="LR134350">
    <property type="protein sequence ID" value="VEG28069.1"/>
    <property type="molecule type" value="Genomic_DNA"/>
</dbReference>
<dbReference type="AlphaFoldDB" id="A0A448HGQ8"/>
<gene>
    <name evidence="2" type="ORF">NCTC11636_01347</name>
</gene>
<evidence type="ECO:0000259" key="1">
    <source>
        <dbReference type="PROSITE" id="PS51704"/>
    </source>
</evidence>
<dbReference type="GO" id="GO:0008081">
    <property type="term" value="F:phosphoric diester hydrolase activity"/>
    <property type="evidence" value="ECO:0007669"/>
    <property type="project" value="InterPro"/>
</dbReference>
<dbReference type="KEGG" id="ahw:NCTC11636_01347"/>
<dbReference type="InterPro" id="IPR017946">
    <property type="entry name" value="PLC-like_Pdiesterase_TIM-brl"/>
</dbReference>
<feature type="domain" description="GP-PDE" evidence="1">
    <location>
        <begin position="233"/>
        <end position="458"/>
    </location>
</feature>
<dbReference type="GO" id="GO:0006629">
    <property type="term" value="P:lipid metabolic process"/>
    <property type="evidence" value="ECO:0007669"/>
    <property type="project" value="InterPro"/>
</dbReference>
<protein>
    <submittedName>
        <fullName evidence="2">Membrane domain of membrane-anchored glycerophosphoryl diester phosphodiesterase</fullName>
    </submittedName>
</protein>
<dbReference type="PROSITE" id="PS51704">
    <property type="entry name" value="GP_PDE"/>
    <property type="match status" value="1"/>
</dbReference>
<dbReference type="Proteomes" id="UP000266895">
    <property type="component" value="Chromosome"/>
</dbReference>
<reference evidence="2 3" key="1">
    <citation type="submission" date="2018-12" db="EMBL/GenBank/DDBJ databases">
        <authorList>
            <consortium name="Pathogen Informatics"/>
        </authorList>
    </citation>
    <scope>NUCLEOTIDE SEQUENCE [LARGE SCALE GENOMIC DNA]</scope>
    <source>
        <strain evidence="2 3">NCTC11636</strain>
    </source>
</reference>
<accession>A0A448HGQ8</accession>
<evidence type="ECO:0000313" key="3">
    <source>
        <dbReference type="Proteomes" id="UP000266895"/>
    </source>
</evidence>
<proteinExistence type="predicted"/>
<organism evidence="2 3">
    <name type="scientific">Actinomyces howellii</name>
    <dbReference type="NCBI Taxonomy" id="52771"/>
    <lineage>
        <taxon>Bacteria</taxon>
        <taxon>Bacillati</taxon>
        <taxon>Actinomycetota</taxon>
        <taxon>Actinomycetes</taxon>
        <taxon>Actinomycetales</taxon>
        <taxon>Actinomycetaceae</taxon>
        <taxon>Actinomyces</taxon>
    </lineage>
</organism>
<dbReference type="PANTHER" id="PTHR46211">
    <property type="entry name" value="GLYCEROPHOSPHORYL DIESTER PHOSPHODIESTERASE"/>
    <property type="match status" value="1"/>
</dbReference>
<dbReference type="Pfam" id="PF03009">
    <property type="entry name" value="GDPD"/>
    <property type="match status" value="1"/>
</dbReference>
<evidence type="ECO:0000313" key="2">
    <source>
        <dbReference type="EMBL" id="VEG28069.1"/>
    </source>
</evidence>
<keyword evidence="3" id="KW-1185">Reference proteome</keyword>
<name>A0A448HGQ8_9ACTO</name>
<dbReference type="InterPro" id="IPR030395">
    <property type="entry name" value="GP_PDE_dom"/>
</dbReference>
<sequence length="458" mass="48631">MAVVVRSHAVATARASEGQFTPLSVDSQAGDLALLVMGSQFGDTAARPPEGWETAYTASAGGRSGYVAARRVTDPQDTQGVQWWSTSADDAARQRGALVVLSGVAQHTLTAWSGTLPEVDGVTLLVSQQHATAATPLAEWPADELVIAGEASSTASWSSLRAGIVQAAPVGAVGPQAWAAVRLVPAAAVPWAEVDGRRASVAVWDGAREVPVIRAGVMPAGAPSVDALLSTPRFVVAHRGGSQSWVEHTPGAYTRAVAHGCTALEVSVARTLDGVWIGHHDRTLARLGGGDVDPATLTWEQVQAALPERSRPVTLDWLLQAYGQSHVLVFDPKYRAGDRIDEYLELLAPYRERTLMKFAGDAAWLFRQWRAAGFRTWAYAYAASAGEAWYQAMLTNQDIDVLSMEWDAPVEVWQALVATGKPVVAHIPSQAAQVATAWERGAAGVICSAPDTVLPLRV</sequence>